<dbReference type="Proteomes" id="UP001152651">
    <property type="component" value="Unassembled WGS sequence"/>
</dbReference>
<evidence type="ECO:0000313" key="4">
    <source>
        <dbReference type="EMBL" id="CAH6636214.1"/>
    </source>
</evidence>
<proteinExistence type="inferred from homology"/>
<accession>A0ABM9F619</accession>
<name>A0ABM9F619_9ENTR</name>
<dbReference type="EMBL" id="CALSBS010000003">
    <property type="protein sequence ID" value="CAH6636214.1"/>
    <property type="molecule type" value="Genomic_DNA"/>
</dbReference>
<comment type="similarity">
    <text evidence="1">Belongs to the outer membrane porin (Opr) (TC 1.B.25) family.</text>
</comment>
<dbReference type="InterPro" id="IPR005318">
    <property type="entry name" value="OM_porin_bac"/>
</dbReference>
<organism evidence="4 5">
    <name type="scientific">Pseudocitrobacter vendiensis</name>
    <dbReference type="NCBI Taxonomy" id="2488306"/>
    <lineage>
        <taxon>Bacteria</taxon>
        <taxon>Pseudomonadati</taxon>
        <taxon>Pseudomonadota</taxon>
        <taxon>Gammaproteobacteria</taxon>
        <taxon>Enterobacterales</taxon>
        <taxon>Enterobacteriaceae</taxon>
        <taxon>Pseudocitrobacter</taxon>
    </lineage>
</organism>
<evidence type="ECO:0000256" key="3">
    <source>
        <dbReference type="ARBA" id="ARBA00022729"/>
    </source>
</evidence>
<dbReference type="Pfam" id="PF03573">
    <property type="entry name" value="OprD"/>
    <property type="match status" value="1"/>
</dbReference>
<keyword evidence="3" id="KW-0732">Signal</keyword>
<evidence type="ECO:0000313" key="5">
    <source>
        <dbReference type="Proteomes" id="UP001152651"/>
    </source>
</evidence>
<reference evidence="4" key="1">
    <citation type="submission" date="2022-05" db="EMBL/GenBank/DDBJ databases">
        <authorList>
            <person name="Blom J."/>
        </authorList>
    </citation>
    <scope>NUCLEOTIDE SEQUENCE</scope>
    <source>
        <strain evidence="4">Type strain: CPO20170097</strain>
    </source>
</reference>
<dbReference type="InterPro" id="IPR023614">
    <property type="entry name" value="Porin_dom_sf"/>
</dbReference>
<sequence length="486" mass="53972">MKIIAALCETAHTFSASIRGLSTRESSDIAGATFAHFFFFYLCLQGISMKMCRAAGAVKPSRLTGGLTALVTLAALALPASAEAALSFKSDSECFDANGNVSNLSDVFSCGKVSGSVRSLYYTTHNAYFAKGFNQDTISYGGFLKYETAPMYGFNVGVSGLFLRGINHPPEERVISDIGENQTNIGEAYLNWRYGDFRITGGNQRLDLPFVGDYDWRITPILYQALDMQYGSGDDFLRATKIWRYKGWGSDQVKRTTAYTEVTEETDGMWAIGAGRHMMWDDKKLTGQMWYESYADFSNIFYTEGHLQWQQALFTPDVALQYIRGTSEGKALAGEVDNRSYGAQLSLNFTPALSWAAGYDHIASSGNSYGYGSLVTPYAHNSSSGPYFAQPYFTSTQDLGSGDAYATNVNWNANENLTLGARYSWMDLTPTVNTGSLRQSEYLVYFIWNFQGALKGLSLSDFVGVQTSPLYEKDFWQNRLTLQYDF</sequence>
<dbReference type="Gene3D" id="2.40.160.10">
    <property type="entry name" value="Porin"/>
    <property type="match status" value="1"/>
</dbReference>
<comment type="caution">
    <text evidence="4">The sequence shown here is derived from an EMBL/GenBank/DDBJ whole genome shotgun (WGS) entry which is preliminary data.</text>
</comment>
<evidence type="ECO:0000256" key="1">
    <source>
        <dbReference type="ARBA" id="ARBA00009075"/>
    </source>
</evidence>
<keyword evidence="2" id="KW-0813">Transport</keyword>
<gene>
    <name evidence="4" type="ORF">FBBNIHIM_05220</name>
</gene>
<protein>
    <submittedName>
        <fullName evidence="4">Outer membrane receptor protein</fullName>
    </submittedName>
</protein>
<evidence type="ECO:0000256" key="2">
    <source>
        <dbReference type="ARBA" id="ARBA00022448"/>
    </source>
</evidence>
<keyword evidence="4" id="KW-0675">Receptor</keyword>
<keyword evidence="5" id="KW-1185">Reference proteome</keyword>